<keyword evidence="3 7" id="KW-0812">Transmembrane</keyword>
<name>A0A1Q9GIC2_9GAMM</name>
<keyword evidence="2" id="KW-1003">Cell membrane</keyword>
<dbReference type="GO" id="GO:0005886">
    <property type="term" value="C:plasma membrane"/>
    <property type="evidence" value="ECO:0007669"/>
    <property type="project" value="UniProtKB-SubCell"/>
</dbReference>
<dbReference type="Pfam" id="PF12704">
    <property type="entry name" value="MacB_PCD"/>
    <property type="match status" value="1"/>
</dbReference>
<keyword evidence="5 7" id="KW-0472">Membrane</keyword>
<gene>
    <name evidence="10" type="ORF">BIT28_20035</name>
</gene>
<dbReference type="InterPro" id="IPR050250">
    <property type="entry name" value="Macrolide_Exporter_MacB"/>
</dbReference>
<evidence type="ECO:0000256" key="4">
    <source>
        <dbReference type="ARBA" id="ARBA00022989"/>
    </source>
</evidence>
<comment type="similarity">
    <text evidence="6">Belongs to the ABC-4 integral membrane protein family.</text>
</comment>
<evidence type="ECO:0000256" key="7">
    <source>
        <dbReference type="SAM" id="Phobius"/>
    </source>
</evidence>
<dbReference type="InterPro" id="IPR025857">
    <property type="entry name" value="MacB_PCD"/>
</dbReference>
<evidence type="ECO:0000256" key="6">
    <source>
        <dbReference type="ARBA" id="ARBA00038076"/>
    </source>
</evidence>
<dbReference type="EMBL" id="MJIL01000085">
    <property type="protein sequence ID" value="OLQ74165.1"/>
    <property type="molecule type" value="Genomic_DNA"/>
</dbReference>
<feature type="domain" description="ABC3 transporter permease C-terminal" evidence="8">
    <location>
        <begin position="282"/>
        <end position="396"/>
    </location>
</feature>
<evidence type="ECO:0000256" key="5">
    <source>
        <dbReference type="ARBA" id="ARBA00023136"/>
    </source>
</evidence>
<dbReference type="GO" id="GO:0022857">
    <property type="term" value="F:transmembrane transporter activity"/>
    <property type="evidence" value="ECO:0007669"/>
    <property type="project" value="TreeGrafter"/>
</dbReference>
<protein>
    <submittedName>
        <fullName evidence="10">ABC transporter substrate-binding protein</fullName>
    </submittedName>
</protein>
<proteinExistence type="inferred from homology"/>
<keyword evidence="11" id="KW-1185">Reference proteome</keyword>
<dbReference type="OrthoDB" id="9770036at2"/>
<dbReference type="Pfam" id="PF02687">
    <property type="entry name" value="FtsX"/>
    <property type="match status" value="1"/>
</dbReference>
<dbReference type="InterPro" id="IPR003838">
    <property type="entry name" value="ABC3_permease_C"/>
</dbReference>
<evidence type="ECO:0000313" key="11">
    <source>
        <dbReference type="Proteomes" id="UP000186905"/>
    </source>
</evidence>
<evidence type="ECO:0000256" key="3">
    <source>
        <dbReference type="ARBA" id="ARBA00022692"/>
    </source>
</evidence>
<evidence type="ECO:0000313" key="10">
    <source>
        <dbReference type="EMBL" id="OLQ74165.1"/>
    </source>
</evidence>
<feature type="transmembrane region" description="Helical" evidence="7">
    <location>
        <begin position="365"/>
        <end position="387"/>
    </location>
</feature>
<comment type="subcellular location">
    <subcellularLocation>
        <location evidence="1">Cell membrane</location>
        <topology evidence="1">Multi-pass membrane protein</topology>
    </subcellularLocation>
</comment>
<sequence>MSAMLQQTLQTLLAHRLRSLLAIIAIIWGVVSVLVLVALGEGFYQVNTQSFSILMSDTQSVYQGVTSKPWQGLPARREIKISEAEMRQLEHQSAVKKLSVIYQNWEASVTDKHGRSLPGYVRGVDSHFVAWRKFRLIKGSRNITPSDIINHNRVVVVGWQLANIGGLSLGGQIKVNGIPFTVIGITEQSEGGVRMDNDEQQVMMPSPTFTDLWQKTPSMLLVEPAEGISGVVLRKSLISFFAKQQHFDPTDNRALYLPDFSREAKFFMSLLRGIQLFLGASGTMTLAVGALGVANIMFLSVTERTREIGIRLAIGATPASILLQFITEGGLLVLAGTGLGLLISYGTVILMTTVGIPDWLGIPQITLDAVIMTLGVTGALALVASFFPAKRASALTPVKALNARA</sequence>
<dbReference type="AlphaFoldDB" id="A0A1Q9GIC2"/>
<feature type="transmembrane region" description="Helical" evidence="7">
    <location>
        <begin position="332"/>
        <end position="353"/>
    </location>
</feature>
<reference evidence="10 11" key="1">
    <citation type="submission" date="2016-09" db="EMBL/GenBank/DDBJ databases">
        <title>Photobacterium proteolyticum sp. nov. a protease producing bacterium isolated from ocean sediments of Laizhou Bay.</title>
        <authorList>
            <person name="Li Y."/>
        </authorList>
    </citation>
    <scope>NUCLEOTIDE SEQUENCE [LARGE SCALE GENOMIC DNA]</scope>
    <source>
        <strain evidence="10 11">13-12</strain>
    </source>
</reference>
<dbReference type="PANTHER" id="PTHR30572:SF4">
    <property type="entry name" value="ABC TRANSPORTER PERMEASE YTRF"/>
    <property type="match status" value="1"/>
</dbReference>
<keyword evidence="4 7" id="KW-1133">Transmembrane helix</keyword>
<evidence type="ECO:0000259" key="8">
    <source>
        <dbReference type="Pfam" id="PF02687"/>
    </source>
</evidence>
<dbReference type="PANTHER" id="PTHR30572">
    <property type="entry name" value="MEMBRANE COMPONENT OF TRANSPORTER-RELATED"/>
    <property type="match status" value="1"/>
</dbReference>
<dbReference type="RefSeq" id="WP_075766180.1">
    <property type="nucleotide sequence ID" value="NZ_MJIL01000085.1"/>
</dbReference>
<evidence type="ECO:0000256" key="1">
    <source>
        <dbReference type="ARBA" id="ARBA00004651"/>
    </source>
</evidence>
<feature type="transmembrane region" description="Helical" evidence="7">
    <location>
        <begin position="20"/>
        <end position="40"/>
    </location>
</feature>
<feature type="transmembrane region" description="Helical" evidence="7">
    <location>
        <begin position="276"/>
        <end position="301"/>
    </location>
</feature>
<dbReference type="Proteomes" id="UP000186905">
    <property type="component" value="Unassembled WGS sequence"/>
</dbReference>
<organism evidence="10 11">
    <name type="scientific">Photobacterium proteolyticum</name>
    <dbReference type="NCBI Taxonomy" id="1903952"/>
    <lineage>
        <taxon>Bacteria</taxon>
        <taxon>Pseudomonadati</taxon>
        <taxon>Pseudomonadota</taxon>
        <taxon>Gammaproteobacteria</taxon>
        <taxon>Vibrionales</taxon>
        <taxon>Vibrionaceae</taxon>
        <taxon>Photobacterium</taxon>
    </lineage>
</organism>
<feature type="domain" description="MacB-like periplasmic core" evidence="9">
    <location>
        <begin position="19"/>
        <end position="228"/>
    </location>
</feature>
<accession>A0A1Q9GIC2</accession>
<evidence type="ECO:0000256" key="2">
    <source>
        <dbReference type="ARBA" id="ARBA00022475"/>
    </source>
</evidence>
<comment type="caution">
    <text evidence="10">The sequence shown here is derived from an EMBL/GenBank/DDBJ whole genome shotgun (WGS) entry which is preliminary data.</text>
</comment>
<dbReference type="STRING" id="1903952.BIT28_20035"/>
<evidence type="ECO:0000259" key="9">
    <source>
        <dbReference type="Pfam" id="PF12704"/>
    </source>
</evidence>